<protein>
    <submittedName>
        <fullName evidence="18">TonB-dependent receptor</fullName>
    </submittedName>
</protein>
<dbReference type="Gene3D" id="2.40.170.20">
    <property type="entry name" value="TonB-dependent receptor, beta-barrel domain"/>
    <property type="match status" value="1"/>
</dbReference>
<evidence type="ECO:0000256" key="9">
    <source>
        <dbReference type="ARBA" id="ARBA00023077"/>
    </source>
</evidence>
<dbReference type="PROSITE" id="PS00430">
    <property type="entry name" value="TONB_DEPENDENT_REC_1"/>
    <property type="match status" value="1"/>
</dbReference>
<evidence type="ECO:0000256" key="7">
    <source>
        <dbReference type="ARBA" id="ARBA00023004"/>
    </source>
</evidence>
<organism evidence="18 19">
    <name type="scientific">Alteriqipengyuania lutimaris</name>
    <dbReference type="NCBI Taxonomy" id="1538146"/>
    <lineage>
        <taxon>Bacteria</taxon>
        <taxon>Pseudomonadati</taxon>
        <taxon>Pseudomonadota</taxon>
        <taxon>Alphaproteobacteria</taxon>
        <taxon>Sphingomonadales</taxon>
        <taxon>Erythrobacteraceae</taxon>
        <taxon>Alteriqipengyuania</taxon>
    </lineage>
</organism>
<keyword evidence="4" id="KW-0410">Iron transport</keyword>
<keyword evidence="18" id="KW-0675">Receptor</keyword>
<dbReference type="RefSeq" id="WP_115491368.1">
    <property type="nucleotide sequence ID" value="NZ_JACHWW010000001.1"/>
</dbReference>
<dbReference type="InterPro" id="IPR010916">
    <property type="entry name" value="TonB_box_CS"/>
</dbReference>
<feature type="chain" id="PRO_5017293391" evidence="15">
    <location>
        <begin position="32"/>
        <end position="885"/>
    </location>
</feature>
<keyword evidence="6 15" id="KW-0732">Signal</keyword>
<dbReference type="InterPro" id="IPR012910">
    <property type="entry name" value="Plug_dom"/>
</dbReference>
<keyword evidence="9 13" id="KW-0798">TonB box</keyword>
<keyword evidence="19" id="KW-1185">Reference proteome</keyword>
<evidence type="ECO:0000256" key="5">
    <source>
        <dbReference type="ARBA" id="ARBA00022692"/>
    </source>
</evidence>
<keyword evidence="8" id="KW-0406">Ion transport</keyword>
<dbReference type="PANTHER" id="PTHR32552">
    <property type="entry name" value="FERRICHROME IRON RECEPTOR-RELATED"/>
    <property type="match status" value="1"/>
</dbReference>
<dbReference type="PANTHER" id="PTHR32552:SF81">
    <property type="entry name" value="TONB-DEPENDENT OUTER MEMBRANE RECEPTOR"/>
    <property type="match status" value="1"/>
</dbReference>
<dbReference type="InterPro" id="IPR000531">
    <property type="entry name" value="Beta-barrel_TonB"/>
</dbReference>
<dbReference type="InterPro" id="IPR037066">
    <property type="entry name" value="Plug_dom_sf"/>
</dbReference>
<dbReference type="OrthoDB" id="9760333at2"/>
<comment type="subcellular location">
    <subcellularLocation>
        <location evidence="1 12">Cell outer membrane</location>
        <topology evidence="1 12">Multi-pass membrane protein</topology>
    </subcellularLocation>
</comment>
<keyword evidence="11 12" id="KW-0998">Cell outer membrane</keyword>
<keyword evidence="10 12" id="KW-0472">Membrane</keyword>
<evidence type="ECO:0000256" key="12">
    <source>
        <dbReference type="PROSITE-ProRule" id="PRU01360"/>
    </source>
</evidence>
<dbReference type="Proteomes" id="UP000254101">
    <property type="component" value="Unassembled WGS sequence"/>
</dbReference>
<dbReference type="InterPro" id="IPR039426">
    <property type="entry name" value="TonB-dep_rcpt-like"/>
</dbReference>
<evidence type="ECO:0000256" key="8">
    <source>
        <dbReference type="ARBA" id="ARBA00023065"/>
    </source>
</evidence>
<evidence type="ECO:0000256" key="13">
    <source>
        <dbReference type="PROSITE-ProRule" id="PRU10143"/>
    </source>
</evidence>
<feature type="short sequence motif" description="TonB box" evidence="13">
    <location>
        <begin position="61"/>
        <end position="67"/>
    </location>
</feature>
<comment type="similarity">
    <text evidence="12 14">Belongs to the TonB-dependent receptor family.</text>
</comment>
<evidence type="ECO:0000256" key="10">
    <source>
        <dbReference type="ARBA" id="ARBA00023136"/>
    </source>
</evidence>
<name>A0A395LL83_9SPHN</name>
<dbReference type="InterPro" id="IPR036942">
    <property type="entry name" value="Beta-barrel_TonB_sf"/>
</dbReference>
<dbReference type="Pfam" id="PF07715">
    <property type="entry name" value="Plug"/>
    <property type="match status" value="1"/>
</dbReference>
<feature type="domain" description="TonB-dependent receptor plug" evidence="17">
    <location>
        <begin position="73"/>
        <end position="181"/>
    </location>
</feature>
<evidence type="ECO:0000256" key="4">
    <source>
        <dbReference type="ARBA" id="ARBA00022496"/>
    </source>
</evidence>
<keyword evidence="5 12" id="KW-0812">Transmembrane</keyword>
<evidence type="ECO:0000256" key="6">
    <source>
        <dbReference type="ARBA" id="ARBA00022729"/>
    </source>
</evidence>
<dbReference type="Gene3D" id="2.170.130.10">
    <property type="entry name" value="TonB-dependent receptor, plug domain"/>
    <property type="match status" value="1"/>
</dbReference>
<keyword evidence="7" id="KW-0408">Iron</keyword>
<proteinExistence type="inferred from homology"/>
<evidence type="ECO:0000259" key="17">
    <source>
        <dbReference type="Pfam" id="PF07715"/>
    </source>
</evidence>
<evidence type="ECO:0000256" key="2">
    <source>
        <dbReference type="ARBA" id="ARBA00022448"/>
    </source>
</evidence>
<dbReference type="PROSITE" id="PS52016">
    <property type="entry name" value="TONB_DEPENDENT_REC_3"/>
    <property type="match status" value="1"/>
</dbReference>
<evidence type="ECO:0000256" key="1">
    <source>
        <dbReference type="ARBA" id="ARBA00004571"/>
    </source>
</evidence>
<dbReference type="SUPFAM" id="SSF56935">
    <property type="entry name" value="Porins"/>
    <property type="match status" value="1"/>
</dbReference>
<keyword evidence="2 12" id="KW-0813">Transport</keyword>
<keyword evidence="3 12" id="KW-1134">Transmembrane beta strand</keyword>
<dbReference type="GO" id="GO:0009279">
    <property type="term" value="C:cell outer membrane"/>
    <property type="evidence" value="ECO:0007669"/>
    <property type="project" value="UniProtKB-SubCell"/>
</dbReference>
<feature type="signal peptide" evidence="15">
    <location>
        <begin position="1"/>
        <end position="31"/>
    </location>
</feature>
<gene>
    <name evidence="18" type="ORF">DL238_05650</name>
</gene>
<feature type="domain" description="TonB-dependent receptor-like beta-barrel" evidence="16">
    <location>
        <begin position="305"/>
        <end position="848"/>
    </location>
</feature>
<evidence type="ECO:0000313" key="19">
    <source>
        <dbReference type="Proteomes" id="UP000254101"/>
    </source>
</evidence>
<evidence type="ECO:0000256" key="14">
    <source>
        <dbReference type="RuleBase" id="RU003357"/>
    </source>
</evidence>
<reference evidence="18 19" key="1">
    <citation type="submission" date="2018-07" db="EMBL/GenBank/DDBJ databases">
        <title>Erythrobacter nanhaiensis sp. nov., a novel member of the genus Erythrobacter isolated from the South China Sea.</title>
        <authorList>
            <person name="Chen X."/>
            <person name="Liu J."/>
        </authorList>
    </citation>
    <scope>NUCLEOTIDE SEQUENCE [LARGE SCALE GENOMIC DNA]</scope>
    <source>
        <strain evidence="18 19">S-5</strain>
    </source>
</reference>
<evidence type="ECO:0000256" key="15">
    <source>
        <dbReference type="SAM" id="SignalP"/>
    </source>
</evidence>
<evidence type="ECO:0000259" key="16">
    <source>
        <dbReference type="Pfam" id="PF00593"/>
    </source>
</evidence>
<accession>A0A395LL83</accession>
<dbReference type="Pfam" id="PF00593">
    <property type="entry name" value="TonB_dep_Rec_b-barrel"/>
    <property type="match status" value="1"/>
</dbReference>
<evidence type="ECO:0000256" key="3">
    <source>
        <dbReference type="ARBA" id="ARBA00022452"/>
    </source>
</evidence>
<evidence type="ECO:0000313" key="18">
    <source>
        <dbReference type="EMBL" id="RDS77147.1"/>
    </source>
</evidence>
<dbReference type="AlphaFoldDB" id="A0A395LL83"/>
<dbReference type="GO" id="GO:0006826">
    <property type="term" value="P:iron ion transport"/>
    <property type="evidence" value="ECO:0007669"/>
    <property type="project" value="UniProtKB-KW"/>
</dbReference>
<dbReference type="EMBL" id="QRBB01000001">
    <property type="protein sequence ID" value="RDS77147.1"/>
    <property type="molecule type" value="Genomic_DNA"/>
</dbReference>
<comment type="caution">
    <text evidence="18">The sequence shown here is derived from an EMBL/GenBank/DDBJ whole genome shotgun (WGS) entry which is preliminary data.</text>
</comment>
<sequence>MARSFSGLAGSSRYALYAGVAALALPGAAFAQDNAPAGVSVDGEDVETQEELERALGGNNTIVVTATKRAQTLQEAPVSVSVTTGETLERAEIRDLLDVQTVAPSLRVSQLQNSSTTTFIIRGFGNGDNNFGVEPSVGVFIDGVFRSRSAGAIGDLANVERIEVLRGPQSTLFGKNASAGVVSVISREPQFEFGGSVSATYGNFNQMILKGDLTGPITDSVAFSIAGGYNKRDGYGEVIGFDEKINDRNRWNTRGQLLFDNGGPLRVRAIADYSKIDELCCQVQNLVAGPTTPLVFAAGGNIVTGDFFGDVSALNFLPVNEVENYGGSVQADLDLGDTLSLTSITAYRQLDNFFNQDVDFTGLDFIREFRDQQAKTFTQEVRVTSDFDGPLNFLLGGFYFNDDITQESGITNGEDTRLFFDLLAGGGTPGTLAGVETALGFPAGSIFAQGPSTRENFALQNESWSVFGTVDLTLFDDRLTLTGGFNYTDDKKDFALSQDSFDPLANTNLVDAVIVGQIAAATMTPPSQIGAQQIQAFAAANPAAFGQIATVATTPCPASGPTPTCNPLLGLQALQFLPPFLAVPNAVEDGKTRDDNFSYTLRASFEIAPELNAYVTYATGFKASSVNLSRDSRPLASDYTPGPFGSTILAPSSPIRDAGLAVPNLTTGTRFAGPEDAEVYEIGLKGNYPGLSFNLALFDQTLNGFQSNLFTGTGFALSNAEQQSTRGFEFDTVITPADALAVTFAMTYLDAVYDSFANSPVGDLTGARPGGIPEIALSTSATYTHDFGASGNALIGRVDYSHESNVFINNGLNTVRDNDFRREVNLVNASLTLALANGLEIAGYVRNLTNDRYILTVFPSVAQAGSVSGYPSAPRTYGGTVRFKF</sequence>
<evidence type="ECO:0000256" key="11">
    <source>
        <dbReference type="ARBA" id="ARBA00023237"/>
    </source>
</evidence>